<accession>A0A2H9TIA5</accession>
<dbReference type="FunFam" id="1.10.730.10:FF:000006">
    <property type="entry name" value="Arginyl-tRNA synthetase 2, mitochondrial"/>
    <property type="match status" value="1"/>
</dbReference>
<evidence type="ECO:0000313" key="14">
    <source>
        <dbReference type="Proteomes" id="UP000240830"/>
    </source>
</evidence>
<dbReference type="Pfam" id="PF05746">
    <property type="entry name" value="DALR_1"/>
    <property type="match status" value="1"/>
</dbReference>
<dbReference type="InterPro" id="IPR035684">
    <property type="entry name" value="ArgRS_core"/>
</dbReference>
<reference evidence="13 14" key="1">
    <citation type="submission" date="2016-10" db="EMBL/GenBank/DDBJ databases">
        <title>The genome of Paramicrosporidium saccamoebae is the missing link in understanding Cryptomycota and Microsporidia evolution.</title>
        <authorList>
            <person name="Quandt C.A."/>
            <person name="Beaudet D."/>
            <person name="Corsaro D."/>
            <person name="Michel R."/>
            <person name="Corradi N."/>
            <person name="James T."/>
        </authorList>
    </citation>
    <scope>NUCLEOTIDE SEQUENCE [LARGE SCALE GENOMIC DNA]</scope>
    <source>
        <strain evidence="13 14">KSL3</strain>
    </source>
</reference>
<keyword evidence="6 10" id="KW-0648">Protein biosynthesis</keyword>
<dbReference type="PRINTS" id="PR01038">
    <property type="entry name" value="TRNASYNTHARG"/>
</dbReference>
<keyword evidence="5 10" id="KW-0067">ATP-binding</keyword>
<dbReference type="InterPro" id="IPR001412">
    <property type="entry name" value="aa-tRNA-synth_I_CS"/>
</dbReference>
<evidence type="ECO:0000256" key="7">
    <source>
        <dbReference type="ARBA" id="ARBA00023146"/>
    </source>
</evidence>
<keyword evidence="7 10" id="KW-0030">Aminoacyl-tRNA synthetase</keyword>
<evidence type="ECO:0000256" key="2">
    <source>
        <dbReference type="ARBA" id="ARBA00012837"/>
    </source>
</evidence>
<dbReference type="Gene3D" id="3.30.1360.70">
    <property type="entry name" value="Arginyl tRNA synthetase N-terminal domain"/>
    <property type="match status" value="1"/>
</dbReference>
<dbReference type="Proteomes" id="UP000240830">
    <property type="component" value="Unassembled WGS sequence"/>
</dbReference>
<evidence type="ECO:0000313" key="13">
    <source>
        <dbReference type="EMBL" id="PJF17478.1"/>
    </source>
</evidence>
<dbReference type="InterPro" id="IPR005148">
    <property type="entry name" value="Arg-tRNA-synth_N"/>
</dbReference>
<evidence type="ECO:0000259" key="11">
    <source>
        <dbReference type="SMART" id="SM00836"/>
    </source>
</evidence>
<dbReference type="GO" id="GO:0032543">
    <property type="term" value="P:mitochondrial translation"/>
    <property type="evidence" value="ECO:0007669"/>
    <property type="project" value="TreeGrafter"/>
</dbReference>
<evidence type="ECO:0000256" key="10">
    <source>
        <dbReference type="RuleBase" id="RU363038"/>
    </source>
</evidence>
<dbReference type="OrthoDB" id="68056at2759"/>
<evidence type="ECO:0000256" key="9">
    <source>
        <dbReference type="ARBA" id="ARBA00049339"/>
    </source>
</evidence>
<dbReference type="CDD" id="cd07956">
    <property type="entry name" value="Anticodon_Ia_Arg"/>
    <property type="match status" value="1"/>
</dbReference>
<keyword evidence="4 10" id="KW-0547">Nucleotide-binding</keyword>
<dbReference type="GO" id="GO:0006420">
    <property type="term" value="P:arginyl-tRNA aminoacylation"/>
    <property type="evidence" value="ECO:0007669"/>
    <property type="project" value="InterPro"/>
</dbReference>
<feature type="domain" description="DALR anticodon binding" evidence="11">
    <location>
        <begin position="474"/>
        <end position="589"/>
    </location>
</feature>
<dbReference type="PANTHER" id="PTHR11956">
    <property type="entry name" value="ARGINYL-TRNA SYNTHETASE"/>
    <property type="match status" value="1"/>
</dbReference>
<dbReference type="SUPFAM" id="SSF52374">
    <property type="entry name" value="Nucleotidylyl transferase"/>
    <property type="match status" value="1"/>
</dbReference>
<evidence type="ECO:0000256" key="6">
    <source>
        <dbReference type="ARBA" id="ARBA00022917"/>
    </source>
</evidence>
<evidence type="ECO:0000256" key="4">
    <source>
        <dbReference type="ARBA" id="ARBA00022741"/>
    </source>
</evidence>
<evidence type="ECO:0000256" key="3">
    <source>
        <dbReference type="ARBA" id="ARBA00022598"/>
    </source>
</evidence>
<evidence type="ECO:0000256" key="1">
    <source>
        <dbReference type="ARBA" id="ARBA00005594"/>
    </source>
</evidence>
<dbReference type="STRING" id="1246581.A0A2H9TIA5"/>
<dbReference type="SUPFAM" id="SSF47323">
    <property type="entry name" value="Anticodon-binding domain of a subclass of class I aminoacyl-tRNA synthetases"/>
    <property type="match status" value="1"/>
</dbReference>
<name>A0A2H9TIA5_9FUNG</name>
<evidence type="ECO:0000256" key="8">
    <source>
        <dbReference type="ARBA" id="ARBA00033033"/>
    </source>
</evidence>
<proteinExistence type="inferred from homology"/>
<evidence type="ECO:0000256" key="5">
    <source>
        <dbReference type="ARBA" id="ARBA00022840"/>
    </source>
</evidence>
<dbReference type="InterPro" id="IPR001278">
    <property type="entry name" value="Arg-tRNA-ligase"/>
</dbReference>
<dbReference type="InterPro" id="IPR036695">
    <property type="entry name" value="Arg-tRNA-synth_N_sf"/>
</dbReference>
<dbReference type="SUPFAM" id="SSF55190">
    <property type="entry name" value="Arginyl-tRNA synthetase (ArgRS), N-terminal 'additional' domain"/>
    <property type="match status" value="1"/>
</dbReference>
<dbReference type="FunFam" id="3.40.50.620:FF:000058">
    <property type="entry name" value="Mitochondrial arginyl-tRNA synthetase"/>
    <property type="match status" value="1"/>
</dbReference>
<dbReference type="PANTHER" id="PTHR11956:SF11">
    <property type="entry name" value="ARGININE--TRNA LIGASE, MITOCHONDRIAL-RELATED"/>
    <property type="match status" value="1"/>
</dbReference>
<dbReference type="GO" id="GO:0004814">
    <property type="term" value="F:arginine-tRNA ligase activity"/>
    <property type="evidence" value="ECO:0007669"/>
    <property type="project" value="UniProtKB-EC"/>
</dbReference>
<dbReference type="GO" id="GO:0005739">
    <property type="term" value="C:mitochondrion"/>
    <property type="evidence" value="ECO:0007669"/>
    <property type="project" value="TreeGrafter"/>
</dbReference>
<comment type="similarity">
    <text evidence="1 10">Belongs to the class-I aminoacyl-tRNA synthetase family.</text>
</comment>
<comment type="caution">
    <text evidence="13">The sequence shown here is derived from an EMBL/GenBank/DDBJ whole genome shotgun (WGS) entry which is preliminary data.</text>
</comment>
<comment type="catalytic activity">
    <reaction evidence="9">
        <text>tRNA(Arg) + L-arginine + ATP = L-arginyl-tRNA(Arg) + AMP + diphosphate</text>
        <dbReference type="Rhea" id="RHEA:20301"/>
        <dbReference type="Rhea" id="RHEA-COMP:9658"/>
        <dbReference type="Rhea" id="RHEA-COMP:9673"/>
        <dbReference type="ChEBI" id="CHEBI:30616"/>
        <dbReference type="ChEBI" id="CHEBI:32682"/>
        <dbReference type="ChEBI" id="CHEBI:33019"/>
        <dbReference type="ChEBI" id="CHEBI:78442"/>
        <dbReference type="ChEBI" id="CHEBI:78513"/>
        <dbReference type="ChEBI" id="CHEBI:456215"/>
        <dbReference type="EC" id="6.1.1.19"/>
    </reaction>
</comment>
<feature type="domain" description="Arginyl tRNA synthetase N-terminal" evidence="12">
    <location>
        <begin position="29"/>
        <end position="109"/>
    </location>
</feature>
<dbReference type="SMART" id="SM00836">
    <property type="entry name" value="DALR_1"/>
    <property type="match status" value="1"/>
</dbReference>
<keyword evidence="14" id="KW-1185">Reference proteome</keyword>
<evidence type="ECO:0000259" key="12">
    <source>
        <dbReference type="SMART" id="SM01016"/>
    </source>
</evidence>
<dbReference type="InterPro" id="IPR014729">
    <property type="entry name" value="Rossmann-like_a/b/a_fold"/>
</dbReference>
<dbReference type="EMBL" id="MTSL01000174">
    <property type="protein sequence ID" value="PJF17478.1"/>
    <property type="molecule type" value="Genomic_DNA"/>
</dbReference>
<protein>
    <recommendedName>
        <fullName evidence="2">arginine--tRNA ligase</fullName>
        <ecNumber evidence="2">6.1.1.19</ecNumber>
    </recommendedName>
    <alternativeName>
        <fullName evidence="8">Arginyl-tRNA synthetase</fullName>
    </alternativeName>
</protein>
<dbReference type="EC" id="6.1.1.19" evidence="2"/>
<dbReference type="InterPro" id="IPR009080">
    <property type="entry name" value="tRNAsynth_Ia_anticodon-bd"/>
</dbReference>
<dbReference type="PROSITE" id="PS00178">
    <property type="entry name" value="AA_TRNA_LIGASE_I"/>
    <property type="match status" value="1"/>
</dbReference>
<gene>
    <name evidence="13" type="ORF">PSACC_02713</name>
</gene>
<dbReference type="Pfam" id="PF03485">
    <property type="entry name" value="Arg_tRNA_synt_N"/>
    <property type="match status" value="1"/>
</dbReference>
<sequence>MTSNILTPTSEVSMVTVDNRVWPTTYILNSLRQDLAGRLSKLLEQPADKIFLMLEKPKKEEHGQFSLPLPQLRLPGNPAALAQDLAKRFPRDEIFKAVTAVGPFLNFAVDTAHVLKEVISDALAKKEKYGCNTIGAGRKVLVEYSSPNIAKPFHAGHLRSTVIGNFLTHLYRANGFETISMNYLGDWGKQYGLLAVGFLRYGSEEELVKEPIRHLFDVYVRINKEIETDPAIDDEARAYFKKMEGGDEETLKLWRRFCDLSIVKYKEIYSRLNVSFDVYSGESHFEKLMVDRIQELKDKKIVQESQGAQIVDLEADGLGKAIVVKKDGTTLYLTRDIAAAQYRFETYDLAKSIYVIAMQQDHHMKQLIRILEMMEKPWADNVLHVNFGMVLGMKTRKGQVVFLEDILDDARDVMHAVMKENPEKYAQIENPEEVADTLAVSAIVIQDMSARRIKDYEFKIERVTKFEGDTGPYLQYAHARLCSIQRKSGIDITGPIDYSLLNEKEAVDLALMIAQYPEIVQEARLSMEPCNIVAYLMGLSRVVSTALDRLWVMGQKEELAKARMALYVSARYTLGNGLVLLGLKPLERM</sequence>
<dbReference type="CDD" id="cd00671">
    <property type="entry name" value="ArgRS_core"/>
    <property type="match status" value="1"/>
</dbReference>
<dbReference type="Gene3D" id="3.40.50.620">
    <property type="entry name" value="HUPs"/>
    <property type="match status" value="1"/>
</dbReference>
<dbReference type="Pfam" id="PF00750">
    <property type="entry name" value="tRNA-synt_1d"/>
    <property type="match status" value="1"/>
</dbReference>
<dbReference type="NCBIfam" id="TIGR00456">
    <property type="entry name" value="argS"/>
    <property type="match status" value="1"/>
</dbReference>
<dbReference type="SMART" id="SM01016">
    <property type="entry name" value="Arg_tRNA_synt_N"/>
    <property type="match status" value="1"/>
</dbReference>
<keyword evidence="3 10" id="KW-0436">Ligase</keyword>
<dbReference type="GO" id="GO:0005524">
    <property type="term" value="F:ATP binding"/>
    <property type="evidence" value="ECO:0007669"/>
    <property type="project" value="UniProtKB-KW"/>
</dbReference>
<dbReference type="Gene3D" id="1.10.730.10">
    <property type="entry name" value="Isoleucyl-tRNA Synthetase, Domain 1"/>
    <property type="match status" value="1"/>
</dbReference>
<dbReference type="HAMAP" id="MF_00123">
    <property type="entry name" value="Arg_tRNA_synth"/>
    <property type="match status" value="1"/>
</dbReference>
<dbReference type="InterPro" id="IPR008909">
    <property type="entry name" value="DALR_anticod-bd"/>
</dbReference>
<organism evidence="13 14">
    <name type="scientific">Paramicrosporidium saccamoebae</name>
    <dbReference type="NCBI Taxonomy" id="1246581"/>
    <lineage>
        <taxon>Eukaryota</taxon>
        <taxon>Fungi</taxon>
        <taxon>Fungi incertae sedis</taxon>
        <taxon>Cryptomycota</taxon>
        <taxon>Cryptomycota incertae sedis</taxon>
        <taxon>Paramicrosporidium</taxon>
    </lineage>
</organism>
<dbReference type="AlphaFoldDB" id="A0A2H9TIA5"/>